<keyword evidence="8 12" id="KW-0496">Mitochondrion</keyword>
<dbReference type="Gene3D" id="1.10.1090.10">
    <property type="entry name" value="Cytochrome b-c1 complex subunit 7"/>
    <property type="match status" value="1"/>
</dbReference>
<sequence>MAARRVVTEVPAWKRALQRWAYYKSYFPSLGLMRDDCVYETPDVKEAIKRLPPDIYDSRQFRISRAMYLSNRKEILPREEWTQMEQDVRYLTPYIKEVERERLEREEWDKK</sequence>
<comment type="function">
    <text evidence="12">Component of the ubiquinol-cytochrome c oxidoreductase, a multisubunit transmembrane complex that is part of the mitochondrial electron transport chain which drives oxidative phosphorylation.</text>
</comment>
<comment type="subunit">
    <text evidence="10">Component of the ubiquinol-cytochrome c oxidoreductase (cytochrome b-c1 complex, complex III, CIII), a multisubunit enzyme composed of 3 respiratory subunits cytochrome b, cytochrome c1 and Rieske protein, 2 core protein subunits, and additional low-molecular weight protein subunits. The complex exists as an obligatory dimer and forms supercomplexes (SCs) in the inner mitochondrial membrane with cytochrome c oxidase (complex IV, CIV).</text>
</comment>
<evidence type="ECO:0000256" key="7">
    <source>
        <dbReference type="ARBA" id="ARBA00022982"/>
    </source>
</evidence>
<keyword evidence="5 12" id="KW-0679">Respiratory chain</keyword>
<dbReference type="PANTHER" id="PTHR12022">
    <property type="entry name" value="UBIQUINOL-CYTOCHROME C REDUCTASE COMPLEX 14 KD PROTEIN"/>
    <property type="match status" value="1"/>
</dbReference>
<comment type="caution">
    <text evidence="13">The sequence shown here is derived from an EMBL/GenBank/DDBJ whole genome shotgun (WGS) entry which is preliminary data.</text>
</comment>
<evidence type="ECO:0000256" key="10">
    <source>
        <dbReference type="ARBA" id="ARBA00038521"/>
    </source>
</evidence>
<dbReference type="Pfam" id="PF02271">
    <property type="entry name" value="UCR_14kD"/>
    <property type="match status" value="1"/>
</dbReference>
<dbReference type="AlphaFoldDB" id="A0ABD0KQ25"/>
<evidence type="ECO:0000256" key="8">
    <source>
        <dbReference type="ARBA" id="ARBA00023128"/>
    </source>
</evidence>
<evidence type="ECO:0000256" key="6">
    <source>
        <dbReference type="ARBA" id="ARBA00022792"/>
    </source>
</evidence>
<keyword evidence="4 12" id="KW-0813">Transport</keyword>
<evidence type="ECO:0000313" key="13">
    <source>
        <dbReference type="EMBL" id="KAK7488967.1"/>
    </source>
</evidence>
<organism evidence="13 14">
    <name type="scientific">Batillaria attramentaria</name>
    <dbReference type="NCBI Taxonomy" id="370345"/>
    <lineage>
        <taxon>Eukaryota</taxon>
        <taxon>Metazoa</taxon>
        <taxon>Spiralia</taxon>
        <taxon>Lophotrochozoa</taxon>
        <taxon>Mollusca</taxon>
        <taxon>Gastropoda</taxon>
        <taxon>Caenogastropoda</taxon>
        <taxon>Sorbeoconcha</taxon>
        <taxon>Cerithioidea</taxon>
        <taxon>Batillariidae</taxon>
        <taxon>Batillaria</taxon>
    </lineage>
</organism>
<comment type="subcellular location">
    <subcellularLocation>
        <location evidence="1">Mitochondrion inner membrane</location>
        <topology evidence="1">Peripheral membrane protein</topology>
        <orientation evidence="1">Matrix side</orientation>
    </subcellularLocation>
</comment>
<dbReference type="InterPro" id="IPR036544">
    <property type="entry name" value="QCR7_sf"/>
</dbReference>
<evidence type="ECO:0000256" key="9">
    <source>
        <dbReference type="ARBA" id="ARBA00023136"/>
    </source>
</evidence>
<evidence type="ECO:0000256" key="12">
    <source>
        <dbReference type="PIRNR" id="PIRNR000022"/>
    </source>
</evidence>
<dbReference type="FunFam" id="1.10.1090.10:FF:000001">
    <property type="entry name" value="Cytochrome b-c1 complex subunit 7"/>
    <property type="match status" value="1"/>
</dbReference>
<keyword evidence="6 12" id="KW-0999">Mitochondrion inner membrane</keyword>
<dbReference type="GO" id="GO:0005743">
    <property type="term" value="C:mitochondrial inner membrane"/>
    <property type="evidence" value="ECO:0007669"/>
    <property type="project" value="UniProtKB-SubCell"/>
</dbReference>
<evidence type="ECO:0000256" key="5">
    <source>
        <dbReference type="ARBA" id="ARBA00022660"/>
    </source>
</evidence>
<evidence type="ECO:0000256" key="3">
    <source>
        <dbReference type="ARBA" id="ARBA00016323"/>
    </source>
</evidence>
<reference evidence="13 14" key="1">
    <citation type="journal article" date="2023" name="Sci. Data">
        <title>Genome assembly of the Korean intertidal mud-creeper Batillaria attramentaria.</title>
        <authorList>
            <person name="Patra A.K."/>
            <person name="Ho P.T."/>
            <person name="Jun S."/>
            <person name="Lee S.J."/>
            <person name="Kim Y."/>
            <person name="Won Y.J."/>
        </authorList>
    </citation>
    <scope>NUCLEOTIDE SEQUENCE [LARGE SCALE GENOMIC DNA]</scope>
    <source>
        <strain evidence="13">Wonlab-2016</strain>
    </source>
</reference>
<dbReference type="InterPro" id="IPR003197">
    <property type="entry name" value="QCR7"/>
</dbReference>
<accession>A0ABD0KQ25</accession>
<evidence type="ECO:0000256" key="4">
    <source>
        <dbReference type="ARBA" id="ARBA00022448"/>
    </source>
</evidence>
<dbReference type="Proteomes" id="UP001519460">
    <property type="component" value="Unassembled WGS sequence"/>
</dbReference>
<name>A0ABD0KQ25_9CAEN</name>
<dbReference type="PIRSF" id="PIRSF000022">
    <property type="entry name" value="Bc1_14K"/>
    <property type="match status" value="1"/>
</dbReference>
<gene>
    <name evidence="13" type="ORF">BaRGS_00019771</name>
</gene>
<dbReference type="PANTHER" id="PTHR12022:SF0">
    <property type="entry name" value="CYTOCHROME B-C1 COMPLEX SUBUNIT 7"/>
    <property type="match status" value="1"/>
</dbReference>
<proteinExistence type="inferred from homology"/>
<keyword evidence="7 12" id="KW-0249">Electron transport</keyword>
<dbReference type="EMBL" id="JACVVK020000144">
    <property type="protein sequence ID" value="KAK7488967.1"/>
    <property type="molecule type" value="Genomic_DNA"/>
</dbReference>
<comment type="subunit">
    <text evidence="11">Component of the ubiquinol-cytochrome c oxidoreductase (cytochrome b-c1 complex, complex III, CIII), a multisubunit enzyme composed of 11 subunits. The complex is composed of 3 respiratory subunits cytochrome b, cytochrome c1 and Rieske protein UQCRFS1, 2 core protein subunits UQCRC1/QCR1 and UQCRC2/QCR2, and 6 low-molecular weight protein subunits UQCRH/QCR6, UQCRB/QCR7, UQCRQ/QCR8, UQCR10/QCR9, UQCR11/QCR10 and subunit 9, the cleavage product of Rieske protein UQCRFS1. The complex exists as an obligatory dimer and forms supercomplexes (SCs) in the inner mitochondrial membrane with NADH-ubiquinone oxidoreductase (complex I, CI) and cytochrome c oxidase (complex IV, CIV), resulting in different assemblies (supercomplex SCI(1)III(2)IV(1) and megacomplex MCI(2)III(2)IV(2)).</text>
</comment>
<dbReference type="SUPFAM" id="SSF81524">
    <property type="entry name" value="14 kDa protein of cytochrome bc1 complex (Ubiquinol-cytochrome c reductase)"/>
    <property type="match status" value="1"/>
</dbReference>
<protein>
    <recommendedName>
        <fullName evidence="3 12">Cytochrome b-c1 complex subunit 7</fullName>
    </recommendedName>
</protein>
<evidence type="ECO:0000313" key="14">
    <source>
        <dbReference type="Proteomes" id="UP001519460"/>
    </source>
</evidence>
<keyword evidence="9 12" id="KW-0472">Membrane</keyword>
<evidence type="ECO:0000256" key="11">
    <source>
        <dbReference type="ARBA" id="ARBA00046393"/>
    </source>
</evidence>
<evidence type="ECO:0000256" key="1">
    <source>
        <dbReference type="ARBA" id="ARBA00004443"/>
    </source>
</evidence>
<comment type="similarity">
    <text evidence="2 12">Belongs to the UQCRB/QCR7 family.</text>
</comment>
<evidence type="ECO:0000256" key="2">
    <source>
        <dbReference type="ARBA" id="ARBA00008554"/>
    </source>
</evidence>
<keyword evidence="14" id="KW-1185">Reference proteome</keyword>